<dbReference type="OrthoDB" id="5392286at2759"/>
<proteinExistence type="predicted"/>
<dbReference type="Proteomes" id="UP000283090">
    <property type="component" value="Unassembled WGS sequence"/>
</dbReference>
<dbReference type="AlphaFoldDB" id="A0A437A2G3"/>
<gene>
    <name evidence="2" type="ORF">DFL_003649</name>
</gene>
<feature type="region of interest" description="Disordered" evidence="1">
    <location>
        <begin position="224"/>
        <end position="252"/>
    </location>
</feature>
<evidence type="ECO:0000256" key="1">
    <source>
        <dbReference type="SAM" id="MobiDB-lite"/>
    </source>
</evidence>
<evidence type="ECO:0000313" key="3">
    <source>
        <dbReference type="Proteomes" id="UP000283090"/>
    </source>
</evidence>
<organism evidence="2 3">
    <name type="scientific">Arthrobotrys flagrans</name>
    <name type="common">Nematode-trapping fungus</name>
    <name type="synonym">Trichothecium flagrans</name>
    <dbReference type="NCBI Taxonomy" id="97331"/>
    <lineage>
        <taxon>Eukaryota</taxon>
        <taxon>Fungi</taxon>
        <taxon>Dikarya</taxon>
        <taxon>Ascomycota</taxon>
        <taxon>Pezizomycotina</taxon>
        <taxon>Orbiliomycetes</taxon>
        <taxon>Orbiliales</taxon>
        <taxon>Orbiliaceae</taxon>
        <taxon>Arthrobotrys</taxon>
    </lineage>
</organism>
<comment type="caution">
    <text evidence="2">The sequence shown here is derived from an EMBL/GenBank/DDBJ whole genome shotgun (WGS) entry which is preliminary data.</text>
</comment>
<evidence type="ECO:0000313" key="2">
    <source>
        <dbReference type="EMBL" id="RVD85324.1"/>
    </source>
</evidence>
<sequence length="466" mass="53232">MASATYCDMPVVIDGYEAAKERQRYLIEQMEALDMTLWLARIPSDQRFHYPGKLIRDDDDNMETEILDIMREIESLQEIVDIYEDVDDDLEWEVDEEALREFERLTRGRKAELTIPIPEGALSRNPSPCSRTWVPRPAEPDFEKPFNPFREEYFLGLEDAITDETEFITIPGAAPHSLSTISHNSLFGDLVDYVREWNPFEVGSSPTSRSSSMDSTFSFNEMVSDSSVSSDAGDDCSVRKTSDENTKTSNVDTETTMTVPLVLDDGRFNAAGSRRSSEDSQCPWPEYLEYEMDVDDEMDYDDYYEYEEIAHQTLVHSTAKYADLGSSLLNSTFDKLPTNNIIYTERALSECSTISDSEPCTPTTINPHMIHIELPAYKVDYYLAFEDAEDEFIRTKFLDSAVDLDLQFPSFESVLSTFDPSFENKTTFQPMMFQHNASMETLDLDDPMDVLEAQRLAGSFTRMSSL</sequence>
<feature type="compositionally biased region" description="Basic and acidic residues" evidence="1">
    <location>
        <begin position="236"/>
        <end position="246"/>
    </location>
</feature>
<accession>A0A437A2G3</accession>
<keyword evidence="3" id="KW-1185">Reference proteome</keyword>
<dbReference type="EMBL" id="SAEB01000006">
    <property type="protein sequence ID" value="RVD85324.1"/>
    <property type="molecule type" value="Genomic_DNA"/>
</dbReference>
<protein>
    <submittedName>
        <fullName evidence="2">Uncharacterized protein</fullName>
    </submittedName>
</protein>
<dbReference type="RefSeq" id="XP_067490868.1">
    <property type="nucleotide sequence ID" value="XM_067632616.1"/>
</dbReference>
<dbReference type="GeneID" id="93585960"/>
<name>A0A437A2G3_ARTFL</name>
<dbReference type="VEuPathDB" id="FungiDB:DFL_003649"/>
<reference evidence="2 3" key="1">
    <citation type="submission" date="2019-01" db="EMBL/GenBank/DDBJ databases">
        <title>Intercellular communication is required for trap formation in the nematode-trapping fungus Duddingtonia flagrans.</title>
        <authorList>
            <person name="Youssar L."/>
            <person name="Wernet V."/>
            <person name="Hensel N."/>
            <person name="Hildebrandt H.-G."/>
            <person name="Fischer R."/>
        </authorList>
    </citation>
    <scope>NUCLEOTIDE SEQUENCE [LARGE SCALE GENOMIC DNA]</scope>
    <source>
        <strain evidence="2 3">CBS H-5679</strain>
    </source>
</reference>